<evidence type="ECO:0000259" key="1">
    <source>
        <dbReference type="Pfam" id="PF13556"/>
    </source>
</evidence>
<dbReference type="AlphaFoldDB" id="Q47L41"/>
<sequence length="530" mass="57068">MRAFHTREWGKRMIRLDRLVNVLGRFGVRLYCDPRMRQAELRSVVTYDPTDPRPVGGDVFLAVGVASVAHAVDLAAAANAVVVLVRAETPPDSDVLSRARHEEIAIAVLDPAVSWSQLAAVAYGLVLEGQETEAGRGPTDLFALADTIAGAVGGPVTVEDVLSRVLAYSSLQEHTDRARARTILGRRVPEPVRLALAERGVFAHLAESDQPLFVPPMPEHGLNGRVVVAVRAGRELLGSIWVDAEAPLPPARAAALESGARTVALHLLRARASADLERQVESDGVIQLLEGRGDALVTAQLGLPVGPFRVVALQAHVGDDQHAAALLVFEHVTTGFGWARPGRSALFGTTVYTVLPDTGVARARDWIAGVVAALPSDVEVHAGIGGPADIDQLTESRQEADESLTLHAAHPRGRIAVSYDDDWDEILLGRLRRVAATGRIPAGHPVARLARHDHEHGTRHVETLRAWFDAQGDHRAAADLLGVHPNTVRYRMRRMAEIARVDLDCPRTNLALAIALAVEADGPFVLREQS</sequence>
<organism evidence="2">
    <name type="scientific">Thermobifida fusca (strain YX)</name>
    <dbReference type="NCBI Taxonomy" id="269800"/>
    <lineage>
        <taxon>Bacteria</taxon>
        <taxon>Bacillati</taxon>
        <taxon>Actinomycetota</taxon>
        <taxon>Actinomycetes</taxon>
        <taxon>Streptosporangiales</taxon>
        <taxon>Nocardiopsidaceae</taxon>
        <taxon>Thermobifida</taxon>
    </lineage>
</organism>
<dbReference type="Gene3D" id="1.10.10.2840">
    <property type="entry name" value="PucR C-terminal helix-turn-helix domain"/>
    <property type="match status" value="1"/>
</dbReference>
<dbReference type="Pfam" id="PF13556">
    <property type="entry name" value="HTH_30"/>
    <property type="match status" value="1"/>
</dbReference>
<dbReference type="PANTHER" id="PTHR33744:SF17">
    <property type="entry name" value="CONSERVED PROTEIN"/>
    <property type="match status" value="1"/>
</dbReference>
<dbReference type="eggNOG" id="COG2508">
    <property type="taxonomic scope" value="Bacteria"/>
</dbReference>
<protein>
    <submittedName>
        <fullName evidence="2">Putative DNA-binding protein</fullName>
    </submittedName>
</protein>
<gene>
    <name evidence="2" type="ordered locus">Tfu_2798</name>
</gene>
<dbReference type="STRING" id="269800.Tfu_2798"/>
<keyword evidence="2" id="KW-0238">DNA-binding</keyword>
<dbReference type="InterPro" id="IPR042070">
    <property type="entry name" value="PucR_C-HTH_sf"/>
</dbReference>
<feature type="domain" description="PucR C-terminal helix-turn-helix" evidence="1">
    <location>
        <begin position="461"/>
        <end position="517"/>
    </location>
</feature>
<evidence type="ECO:0000313" key="2">
    <source>
        <dbReference type="EMBL" id="AAZ56831.1"/>
    </source>
</evidence>
<dbReference type="InterPro" id="IPR051448">
    <property type="entry name" value="CdaR-like_regulators"/>
</dbReference>
<dbReference type="GO" id="GO:0003677">
    <property type="term" value="F:DNA binding"/>
    <property type="evidence" value="ECO:0007669"/>
    <property type="project" value="UniProtKB-KW"/>
</dbReference>
<dbReference type="KEGG" id="tfu:Tfu_2798"/>
<proteinExistence type="predicted"/>
<dbReference type="EMBL" id="CP000088">
    <property type="protein sequence ID" value="AAZ56831.1"/>
    <property type="molecule type" value="Genomic_DNA"/>
</dbReference>
<dbReference type="PANTHER" id="PTHR33744">
    <property type="entry name" value="CARBOHYDRATE DIACID REGULATOR"/>
    <property type="match status" value="1"/>
</dbReference>
<accession>Q47L41</accession>
<reference evidence="2" key="1">
    <citation type="submission" date="2005-07" db="EMBL/GenBank/DDBJ databases">
        <title>Complete sequence of Thermobifida fusca YX.</title>
        <authorList>
            <consortium name="US DOE Joint Genome Institute"/>
            <person name="Copeland A."/>
            <person name="Lucas S."/>
            <person name="Lapidus A."/>
            <person name="Barry K."/>
            <person name="Detter J.C."/>
            <person name="Glavina T."/>
            <person name="Hammon N."/>
            <person name="Israni S."/>
            <person name="Pitluck S."/>
            <person name="Di Bartolo G."/>
            <person name="Chain P."/>
            <person name="Schmutz J."/>
            <person name="Larimer F."/>
            <person name="Land M."/>
            <person name="Lykidis A."/>
            <person name="Richardson P."/>
        </authorList>
    </citation>
    <scope>NUCLEOTIDE SEQUENCE</scope>
    <source>
        <strain evidence="2">YX</strain>
    </source>
</reference>
<dbReference type="InterPro" id="IPR025736">
    <property type="entry name" value="PucR_C-HTH_dom"/>
</dbReference>
<name>Q47L41_THEFY</name>
<dbReference type="HOGENOM" id="CLU_017436_7_1_11"/>